<dbReference type="Proteomes" id="UP000241634">
    <property type="component" value="Segment"/>
</dbReference>
<dbReference type="RefSeq" id="YP_009963686.1">
    <property type="nucleotide sequence ID" value="NC_051721.1"/>
</dbReference>
<keyword evidence="2" id="KW-1185">Reference proteome</keyword>
<protein>
    <submittedName>
        <fullName evidence="1">Uncharacterized protein</fullName>
    </submittedName>
</protein>
<name>A0A2P1JRD1_9CAUD</name>
<gene>
    <name evidence="1" type="primary">85</name>
    <name evidence="1" type="ORF">SEA_MOOMOO_85</name>
</gene>
<dbReference type="EMBL" id="MH001449">
    <property type="protein sequence ID" value="AVO21690.1"/>
    <property type="molecule type" value="Genomic_DNA"/>
</dbReference>
<dbReference type="GeneID" id="60335270"/>
<organism evidence="1 2">
    <name type="scientific">Mycobacterium phage MooMoo</name>
    <dbReference type="NCBI Taxonomy" id="2108127"/>
    <lineage>
        <taxon>Viruses</taxon>
        <taxon>Duplodnaviria</taxon>
        <taxon>Heunggongvirae</taxon>
        <taxon>Uroviricota</taxon>
        <taxon>Caudoviricetes</taxon>
        <taxon>Gracegardnervirinae</taxon>
        <taxon>Moomoovirus</taxon>
        <taxon>Moomoovirus moomoo</taxon>
    </lineage>
</organism>
<dbReference type="KEGG" id="vg:60335270"/>
<accession>A0A2P1JRD1</accession>
<proteinExistence type="predicted"/>
<evidence type="ECO:0000313" key="2">
    <source>
        <dbReference type="Proteomes" id="UP000241634"/>
    </source>
</evidence>
<evidence type="ECO:0000313" key="1">
    <source>
        <dbReference type="EMBL" id="AVO21690.1"/>
    </source>
</evidence>
<reference evidence="2" key="1">
    <citation type="submission" date="2018-02" db="EMBL/GenBank/DDBJ databases">
        <authorList>
            <person name="Cohen D.B."/>
            <person name="Kent A.D."/>
        </authorList>
    </citation>
    <scope>NUCLEOTIDE SEQUENCE [LARGE SCALE GENOMIC DNA]</scope>
</reference>
<sequence>MQRTTHMRLDEIVLRAAELRANNHPGAALLPWGKLTDAQKLPWLVKAWQESHP</sequence>